<accession>A0ACC3E093</accession>
<dbReference type="EMBL" id="JAWDJW010000001">
    <property type="protein sequence ID" value="KAK3082320.1"/>
    <property type="molecule type" value="Genomic_DNA"/>
</dbReference>
<gene>
    <name evidence="1" type="ORF">LTS18_004232</name>
</gene>
<proteinExistence type="predicted"/>
<keyword evidence="2" id="KW-1185">Reference proteome</keyword>
<protein>
    <submittedName>
        <fullName evidence="1">Uncharacterized protein</fullName>
    </submittedName>
</protein>
<name>A0ACC3E093_9PEZI</name>
<evidence type="ECO:0000313" key="2">
    <source>
        <dbReference type="Proteomes" id="UP001186974"/>
    </source>
</evidence>
<evidence type="ECO:0000313" key="1">
    <source>
        <dbReference type="EMBL" id="KAK3082320.1"/>
    </source>
</evidence>
<organism evidence="1 2">
    <name type="scientific">Coniosporium uncinatum</name>
    <dbReference type="NCBI Taxonomy" id="93489"/>
    <lineage>
        <taxon>Eukaryota</taxon>
        <taxon>Fungi</taxon>
        <taxon>Dikarya</taxon>
        <taxon>Ascomycota</taxon>
        <taxon>Pezizomycotina</taxon>
        <taxon>Dothideomycetes</taxon>
        <taxon>Dothideomycetes incertae sedis</taxon>
        <taxon>Coniosporium</taxon>
    </lineage>
</organism>
<comment type="caution">
    <text evidence="1">The sequence shown here is derived from an EMBL/GenBank/DDBJ whole genome shotgun (WGS) entry which is preliminary data.</text>
</comment>
<sequence length="405" mass="44878">MSDSVDLTLDDGDDHPSRQRADSLLTPPSSRKRSVHTIESTDTIVLDTDDEGTATSPMHPPQKRSGSMFQSIKPKDLTPQEVSAELVAAARERRIARQSEQRKRLRVDVGKAREGSQASRSSTASTGSIYPPNLTFGDDEPDEHTLTDRTQTSQRNPRYAQVPELHNRHRSLASRSPSTPKTPSTPKIRKQPTSRKDREPSSAEWQAIFSTKHAPFTPRNPYMTPPRQMMREPPATPWAPSVRNKENGFRTPSIFKSFDEFNKAANAHIEIQDAEPVIEDAGPVEPRTARSMAPDGASDGDGDGMDEWYAPASPSTIPSSSSTKRQEQEQQKIVAEHASVKATDTWSADDLFSLADDVAKSFDWVDFAARHEKTCDEVADVLEEVVTKPLAEVARMKGRNRGGKN</sequence>
<reference evidence="1" key="1">
    <citation type="submission" date="2024-09" db="EMBL/GenBank/DDBJ databases">
        <title>Black Yeasts Isolated from many extreme environments.</title>
        <authorList>
            <person name="Coleine C."/>
            <person name="Stajich J.E."/>
            <person name="Selbmann L."/>
        </authorList>
    </citation>
    <scope>NUCLEOTIDE SEQUENCE</scope>
    <source>
        <strain evidence="1">CCFEE 5737</strain>
    </source>
</reference>
<dbReference type="Proteomes" id="UP001186974">
    <property type="component" value="Unassembled WGS sequence"/>
</dbReference>